<feature type="compositionally biased region" description="Low complexity" evidence="1">
    <location>
        <begin position="100"/>
        <end position="115"/>
    </location>
</feature>
<comment type="caution">
    <text evidence="2">The sequence shown here is derived from an EMBL/GenBank/DDBJ whole genome shotgun (WGS) entry which is preliminary data.</text>
</comment>
<evidence type="ECO:0000256" key="1">
    <source>
        <dbReference type="SAM" id="MobiDB-lite"/>
    </source>
</evidence>
<feature type="compositionally biased region" description="Basic and acidic residues" evidence="1">
    <location>
        <begin position="88"/>
        <end position="99"/>
    </location>
</feature>
<gene>
    <name evidence="2" type="ORF">EVAR_60902_1</name>
</gene>
<feature type="region of interest" description="Disordered" evidence="1">
    <location>
        <begin position="88"/>
        <end position="148"/>
    </location>
</feature>
<keyword evidence="3" id="KW-1185">Reference proteome</keyword>
<dbReference type="EMBL" id="BGZK01001825">
    <property type="protein sequence ID" value="GBP86920.1"/>
    <property type="molecule type" value="Genomic_DNA"/>
</dbReference>
<feature type="compositionally biased region" description="Basic and acidic residues" evidence="1">
    <location>
        <begin position="123"/>
        <end position="138"/>
    </location>
</feature>
<evidence type="ECO:0000313" key="3">
    <source>
        <dbReference type="Proteomes" id="UP000299102"/>
    </source>
</evidence>
<evidence type="ECO:0000313" key="2">
    <source>
        <dbReference type="EMBL" id="GBP86920.1"/>
    </source>
</evidence>
<sequence>MTKHDGEFARAPAAAGLGAPPFYGHASACTSVGSFSLQTVHVPIAHTKREMTAYNGPGAAVSDDARFASNQRVIGCALNKDTLLLDHRPAHTAGRREHAAPSASEAVTASATTVVSRRRRARRSDTAARRQIKSRGDARLSASGRSEC</sequence>
<name>A0A4C1ZGI6_EUMVA</name>
<protein>
    <submittedName>
        <fullName evidence="2">Uncharacterized protein</fullName>
    </submittedName>
</protein>
<proteinExistence type="predicted"/>
<organism evidence="2 3">
    <name type="scientific">Eumeta variegata</name>
    <name type="common">Bagworm moth</name>
    <name type="synonym">Eumeta japonica</name>
    <dbReference type="NCBI Taxonomy" id="151549"/>
    <lineage>
        <taxon>Eukaryota</taxon>
        <taxon>Metazoa</taxon>
        <taxon>Ecdysozoa</taxon>
        <taxon>Arthropoda</taxon>
        <taxon>Hexapoda</taxon>
        <taxon>Insecta</taxon>
        <taxon>Pterygota</taxon>
        <taxon>Neoptera</taxon>
        <taxon>Endopterygota</taxon>
        <taxon>Lepidoptera</taxon>
        <taxon>Glossata</taxon>
        <taxon>Ditrysia</taxon>
        <taxon>Tineoidea</taxon>
        <taxon>Psychidae</taxon>
        <taxon>Oiketicinae</taxon>
        <taxon>Eumeta</taxon>
    </lineage>
</organism>
<dbReference type="AlphaFoldDB" id="A0A4C1ZGI6"/>
<reference evidence="2 3" key="1">
    <citation type="journal article" date="2019" name="Commun. Biol.">
        <title>The bagworm genome reveals a unique fibroin gene that provides high tensile strength.</title>
        <authorList>
            <person name="Kono N."/>
            <person name="Nakamura H."/>
            <person name="Ohtoshi R."/>
            <person name="Tomita M."/>
            <person name="Numata K."/>
            <person name="Arakawa K."/>
        </authorList>
    </citation>
    <scope>NUCLEOTIDE SEQUENCE [LARGE SCALE GENOMIC DNA]</scope>
</reference>
<dbReference type="Proteomes" id="UP000299102">
    <property type="component" value="Unassembled WGS sequence"/>
</dbReference>
<accession>A0A4C1ZGI6</accession>